<reference evidence="2" key="1">
    <citation type="submission" date="2023-03" db="EMBL/GenBank/DDBJ databases">
        <title>Massive genome expansion in bonnet fungi (Mycena s.s.) driven by repeated elements and novel gene families across ecological guilds.</title>
        <authorList>
            <consortium name="Lawrence Berkeley National Laboratory"/>
            <person name="Harder C.B."/>
            <person name="Miyauchi S."/>
            <person name="Viragh M."/>
            <person name="Kuo A."/>
            <person name="Thoen E."/>
            <person name="Andreopoulos B."/>
            <person name="Lu D."/>
            <person name="Skrede I."/>
            <person name="Drula E."/>
            <person name="Henrissat B."/>
            <person name="Morin E."/>
            <person name="Kohler A."/>
            <person name="Barry K."/>
            <person name="LaButti K."/>
            <person name="Morin E."/>
            <person name="Salamov A."/>
            <person name="Lipzen A."/>
            <person name="Mereny Z."/>
            <person name="Hegedus B."/>
            <person name="Baldrian P."/>
            <person name="Stursova M."/>
            <person name="Weitz H."/>
            <person name="Taylor A."/>
            <person name="Grigoriev I.V."/>
            <person name="Nagy L.G."/>
            <person name="Martin F."/>
            <person name="Kauserud H."/>
        </authorList>
    </citation>
    <scope>NUCLEOTIDE SEQUENCE</scope>
    <source>
        <strain evidence="2">CBHHK188m</strain>
    </source>
</reference>
<keyword evidence="3" id="KW-1185">Reference proteome</keyword>
<feature type="compositionally biased region" description="Basic and acidic residues" evidence="1">
    <location>
        <begin position="261"/>
        <end position="270"/>
    </location>
</feature>
<feature type="compositionally biased region" description="Basic and acidic residues" evidence="1">
    <location>
        <begin position="69"/>
        <end position="79"/>
    </location>
</feature>
<accession>A0AAD7MVA4</accession>
<feature type="region of interest" description="Disordered" evidence="1">
    <location>
        <begin position="258"/>
        <end position="277"/>
    </location>
</feature>
<evidence type="ECO:0000256" key="1">
    <source>
        <dbReference type="SAM" id="MobiDB-lite"/>
    </source>
</evidence>
<dbReference type="AlphaFoldDB" id="A0AAD7MVA4"/>
<dbReference type="EMBL" id="JARJLG010000166">
    <property type="protein sequence ID" value="KAJ7733756.1"/>
    <property type="molecule type" value="Genomic_DNA"/>
</dbReference>
<sequence>MSDAHRSLPSSPVQNEEDLAGAHQWSDDDEAEHLDPSNKAKGKSRQLSPNPEEDDDPQEYPPVNDDEAETRRIQENLKRWEVAERMKRKAARESTHEIQPSLLTNVTRRASLLWQGRRNSQHPHNIDSSLGAHTALNTQDSADVVPLDDIAATPTPSPTHSEPSDPFANPQTLDPFSDAEAVMNPSADPPTPTPMISPTRPALLTVSSSFRRPPTPKPMDLPPPRAPPPQNTLPPIPVPDDDEHEPKMRWWHEWLCGFGEGDDRGGEEQAGRTNPNE</sequence>
<organism evidence="2 3">
    <name type="scientific">Mycena maculata</name>
    <dbReference type="NCBI Taxonomy" id="230809"/>
    <lineage>
        <taxon>Eukaryota</taxon>
        <taxon>Fungi</taxon>
        <taxon>Dikarya</taxon>
        <taxon>Basidiomycota</taxon>
        <taxon>Agaricomycotina</taxon>
        <taxon>Agaricomycetes</taxon>
        <taxon>Agaricomycetidae</taxon>
        <taxon>Agaricales</taxon>
        <taxon>Marasmiineae</taxon>
        <taxon>Mycenaceae</taxon>
        <taxon>Mycena</taxon>
    </lineage>
</organism>
<feature type="compositionally biased region" description="Pro residues" evidence="1">
    <location>
        <begin position="213"/>
        <end position="238"/>
    </location>
</feature>
<comment type="caution">
    <text evidence="2">The sequence shown here is derived from an EMBL/GenBank/DDBJ whole genome shotgun (WGS) entry which is preliminary data.</text>
</comment>
<name>A0AAD7MVA4_9AGAR</name>
<feature type="compositionally biased region" description="Acidic residues" evidence="1">
    <location>
        <begin position="51"/>
        <end position="68"/>
    </location>
</feature>
<proteinExistence type="predicted"/>
<feature type="region of interest" description="Disordered" evidence="1">
    <location>
        <begin position="1"/>
        <end position="79"/>
    </location>
</feature>
<feature type="region of interest" description="Disordered" evidence="1">
    <location>
        <begin position="148"/>
        <end position="246"/>
    </location>
</feature>
<dbReference type="Proteomes" id="UP001215280">
    <property type="component" value="Unassembled WGS sequence"/>
</dbReference>
<evidence type="ECO:0000313" key="2">
    <source>
        <dbReference type="EMBL" id="KAJ7733756.1"/>
    </source>
</evidence>
<evidence type="ECO:0000313" key="3">
    <source>
        <dbReference type="Proteomes" id="UP001215280"/>
    </source>
</evidence>
<protein>
    <submittedName>
        <fullName evidence="2">Uncharacterized protein</fullName>
    </submittedName>
</protein>
<gene>
    <name evidence="2" type="ORF">DFH07DRAFT_132477</name>
</gene>